<keyword evidence="2" id="KW-0997">Cell inner membrane</keyword>
<dbReference type="InterPro" id="IPR004089">
    <property type="entry name" value="MCPsignal_dom"/>
</dbReference>
<dbReference type="Proteomes" id="UP000215703">
    <property type="component" value="Chromosome"/>
</dbReference>
<feature type="domain" description="T-SNARE coiled-coil homology" evidence="8">
    <location>
        <begin position="597"/>
        <end position="659"/>
    </location>
</feature>
<dbReference type="PROSITE" id="PS50111">
    <property type="entry name" value="CHEMOTAXIS_TRANSDUC_2"/>
    <property type="match status" value="1"/>
</dbReference>
<dbReference type="InterPro" id="IPR003660">
    <property type="entry name" value="HAMP_dom"/>
</dbReference>
<feature type="transmembrane region" description="Helical" evidence="6">
    <location>
        <begin position="45"/>
        <end position="67"/>
    </location>
</feature>
<comment type="subcellular location">
    <subcellularLocation>
        <location evidence="1">Cell inner membrane</location>
        <topology evidence="1">Multi-pass membrane protein</topology>
    </subcellularLocation>
</comment>
<feature type="domain" description="Methyl-accepting transducer" evidence="7">
    <location>
        <begin position="445"/>
        <end position="681"/>
    </location>
</feature>
<keyword evidence="6" id="KW-0472">Membrane</keyword>
<dbReference type="InterPro" id="IPR000727">
    <property type="entry name" value="T_SNARE_dom"/>
</dbReference>
<dbReference type="SMART" id="SM00304">
    <property type="entry name" value="HAMP"/>
    <property type="match status" value="1"/>
</dbReference>
<evidence type="ECO:0000256" key="3">
    <source>
        <dbReference type="ARBA" id="ARBA00023224"/>
    </source>
</evidence>
<keyword evidence="6" id="KW-0812">Transmembrane</keyword>
<dbReference type="PANTHER" id="PTHR32089:SF112">
    <property type="entry name" value="LYSOZYME-LIKE PROTEIN-RELATED"/>
    <property type="match status" value="1"/>
</dbReference>
<evidence type="ECO:0000313" key="11">
    <source>
        <dbReference type="Proteomes" id="UP000215703"/>
    </source>
</evidence>
<dbReference type="PANTHER" id="PTHR32089">
    <property type="entry name" value="METHYL-ACCEPTING CHEMOTAXIS PROTEIN MCPB"/>
    <property type="match status" value="1"/>
</dbReference>
<dbReference type="GO" id="GO:0005886">
    <property type="term" value="C:plasma membrane"/>
    <property type="evidence" value="ECO:0007669"/>
    <property type="project" value="UniProtKB-SubCell"/>
</dbReference>
<dbReference type="AlphaFoldDB" id="A0A2U8PK59"/>
<feature type="domain" description="HAMP" evidence="9">
    <location>
        <begin position="350"/>
        <end position="403"/>
    </location>
</feature>
<dbReference type="InterPro" id="IPR032255">
    <property type="entry name" value="HBM"/>
</dbReference>
<keyword evidence="6" id="KW-1133">Transmembrane helix</keyword>
<evidence type="ECO:0000256" key="1">
    <source>
        <dbReference type="ARBA" id="ARBA00004429"/>
    </source>
</evidence>
<keyword evidence="2" id="KW-1003">Cell membrane</keyword>
<evidence type="ECO:0000256" key="2">
    <source>
        <dbReference type="ARBA" id="ARBA00022519"/>
    </source>
</evidence>
<organism evidence="10 11">
    <name type="scientific">Bradyrhizobium ottawaense</name>
    <dbReference type="NCBI Taxonomy" id="931866"/>
    <lineage>
        <taxon>Bacteria</taxon>
        <taxon>Pseudomonadati</taxon>
        <taxon>Pseudomonadota</taxon>
        <taxon>Alphaproteobacteria</taxon>
        <taxon>Hyphomicrobiales</taxon>
        <taxon>Nitrobacteraceae</taxon>
        <taxon>Bradyrhizobium</taxon>
    </lineage>
</organism>
<dbReference type="PROSITE" id="PS50885">
    <property type="entry name" value="HAMP"/>
    <property type="match status" value="1"/>
</dbReference>
<evidence type="ECO:0000313" key="10">
    <source>
        <dbReference type="EMBL" id="AWL98040.1"/>
    </source>
</evidence>
<dbReference type="PROSITE" id="PS50192">
    <property type="entry name" value="T_SNARE"/>
    <property type="match status" value="1"/>
</dbReference>
<dbReference type="EMBL" id="CP029425">
    <property type="protein sequence ID" value="AWL98040.1"/>
    <property type="molecule type" value="Genomic_DNA"/>
</dbReference>
<feature type="transmembrane region" description="Helical" evidence="6">
    <location>
        <begin position="329"/>
        <end position="349"/>
    </location>
</feature>
<sequence length="701" mass="73709">MRASQEAGCFRAAPGFPRMEWGGGMSVTSKSNQSKLPSLRFRAKIILGFVAVLAILAVSMAFAYFGFERIQAAVASYRTSVSEADLARTVDRELIAYQGLARAYTLTGAVDDETAAKAAEDNLKSAIAKSMSATTGAARREQVGKLEAEFQRFTKVFGEIIVLTRENNKIAADELNSVGNKIRFKFDDLADTAALAGLASVQTTAKDITSQYLAVSTSVSAFVAKPEPKTADGVIARIKFLETLLVSIYASDQKITDRVTEIGNLLKQYRTSFSKLTENVKIIVKSNGEMTKTAATILKLSAELRSDLTADQQRIEASANATIGETEQLMLMMALGGLAIGAVLALWLGNGISRPMIAMCKAMRELASGNFDVVLPGLGRKDEIGEMAGAVEEFKVQAVAKAERDAAASEAQNREASAARRSELIRFADDFESAVGAIVSNVSASAVQLESAASTLTRTAETTQSLSSQVAGVSEQASSNMQSVATATEELSASVEEIGRQVRDSSRIAEAAVVQAKETDGRIGKLSHAAQQIGEVVKLITAIAEQTNLLALNATIEAARAGEAGRGFAVVASEVKSLASQTAKATDEISSHITGMQGATAESVAAIKEIGATIGQISSISTSIASAVEQQGAATQEIARSVQTVAQGTQTAATDIGEVNRGAAETGSASEEVLHSAKTLSSESTRLRAELDRFMGNIRAA</sequence>
<dbReference type="Gene3D" id="1.10.287.950">
    <property type="entry name" value="Methyl-accepting chemotaxis protein"/>
    <property type="match status" value="1"/>
</dbReference>
<dbReference type="SMART" id="SM00283">
    <property type="entry name" value="MA"/>
    <property type="match status" value="1"/>
</dbReference>
<comment type="similarity">
    <text evidence="4">Belongs to the methyl-accepting chemotaxis (MCP) protein family.</text>
</comment>
<evidence type="ECO:0000256" key="4">
    <source>
        <dbReference type="ARBA" id="ARBA00029447"/>
    </source>
</evidence>
<name>A0A2U8PK59_9BRAD</name>
<evidence type="ECO:0000259" key="7">
    <source>
        <dbReference type="PROSITE" id="PS50111"/>
    </source>
</evidence>
<reference evidence="10 11" key="1">
    <citation type="journal article" date="2014" name="Int. J. Syst. Evol. Microbiol.">
        <title>Bradyrhizobium ottawaense sp. nov., a symbiotic nitrogen fixing bacterium from root nodules of soybeans in Canada.</title>
        <authorList>
            <person name="Yu X."/>
            <person name="Cloutier S."/>
            <person name="Tambong J.T."/>
            <person name="Bromfield E.S."/>
        </authorList>
    </citation>
    <scope>NUCLEOTIDE SEQUENCE [LARGE SCALE GENOMIC DNA]</scope>
    <source>
        <strain evidence="10 11">OO99</strain>
    </source>
</reference>
<evidence type="ECO:0000256" key="6">
    <source>
        <dbReference type="SAM" id="Phobius"/>
    </source>
</evidence>
<evidence type="ECO:0000259" key="8">
    <source>
        <dbReference type="PROSITE" id="PS50192"/>
    </source>
</evidence>
<reference evidence="10 11" key="2">
    <citation type="journal article" date="2017" name="Syst. Appl. Microbiol.">
        <title>Soybeans inoculated with root zone soils of Canadian native legumes harbour diverse and novel Bradyrhizobium spp. that possess agricultural potential.</title>
        <authorList>
            <person name="Bromfield E.S.P."/>
            <person name="Cloutier S."/>
            <person name="Tambong J.T."/>
            <person name="Tran Thi T.V."/>
        </authorList>
    </citation>
    <scope>NUCLEOTIDE SEQUENCE [LARGE SCALE GENOMIC DNA]</scope>
    <source>
        <strain evidence="10 11">OO99</strain>
    </source>
</reference>
<dbReference type="Pfam" id="PF00015">
    <property type="entry name" value="MCPsignal"/>
    <property type="match status" value="1"/>
</dbReference>
<dbReference type="Gene3D" id="6.10.340.10">
    <property type="match status" value="1"/>
</dbReference>
<accession>A0A2U8PK59</accession>
<dbReference type="SMART" id="SM01358">
    <property type="entry name" value="HBM"/>
    <property type="match status" value="1"/>
</dbReference>
<dbReference type="Pfam" id="PF00672">
    <property type="entry name" value="HAMP"/>
    <property type="match status" value="1"/>
</dbReference>
<dbReference type="GO" id="GO:0007165">
    <property type="term" value="P:signal transduction"/>
    <property type="evidence" value="ECO:0007669"/>
    <property type="project" value="UniProtKB-KW"/>
</dbReference>
<proteinExistence type="inferred from homology"/>
<protein>
    <submittedName>
        <fullName evidence="10">Methyl-accepting chemotaxis protein</fullName>
    </submittedName>
</protein>
<keyword evidence="3 5" id="KW-0807">Transducer</keyword>
<evidence type="ECO:0000256" key="5">
    <source>
        <dbReference type="PROSITE-ProRule" id="PRU00284"/>
    </source>
</evidence>
<evidence type="ECO:0000259" key="9">
    <source>
        <dbReference type="PROSITE" id="PS50885"/>
    </source>
</evidence>
<dbReference type="CDD" id="cd06225">
    <property type="entry name" value="HAMP"/>
    <property type="match status" value="1"/>
</dbReference>
<dbReference type="SUPFAM" id="SSF58104">
    <property type="entry name" value="Methyl-accepting chemotaxis protein (MCP) signaling domain"/>
    <property type="match status" value="1"/>
</dbReference>
<gene>
    <name evidence="10" type="ORF">CIT37_12820</name>
</gene>
<dbReference type="KEGG" id="bot:CIT37_12820"/>